<dbReference type="GO" id="GO:0030150">
    <property type="term" value="P:protein import into mitochondrial matrix"/>
    <property type="evidence" value="ECO:0007669"/>
    <property type="project" value="TreeGrafter"/>
</dbReference>
<dbReference type="FunCoup" id="A0A6P8Y2C9">
    <property type="interactions" value="49"/>
</dbReference>
<dbReference type="PANTHER" id="PTHR20922">
    <property type="entry name" value="DNL-TYPE ZINC FINGER PROTEIN"/>
    <property type="match status" value="1"/>
</dbReference>
<dbReference type="Proteomes" id="UP000515158">
    <property type="component" value="Unplaced"/>
</dbReference>
<name>A0A6P8Y2C9_THRPL</name>
<evidence type="ECO:0000256" key="3">
    <source>
        <dbReference type="ARBA" id="ARBA00022833"/>
    </source>
</evidence>
<dbReference type="GO" id="GO:0005739">
    <property type="term" value="C:mitochondrion"/>
    <property type="evidence" value="ECO:0007669"/>
    <property type="project" value="TreeGrafter"/>
</dbReference>
<dbReference type="InterPro" id="IPR024158">
    <property type="entry name" value="Mt_import_TIM15"/>
</dbReference>
<dbReference type="AlphaFoldDB" id="A0A6P8Y2C9"/>
<dbReference type="PROSITE" id="PS51501">
    <property type="entry name" value="ZF_DNL"/>
    <property type="match status" value="1"/>
</dbReference>
<evidence type="ECO:0000313" key="6">
    <source>
        <dbReference type="Proteomes" id="UP000515158"/>
    </source>
</evidence>
<dbReference type="KEGG" id="tpal:117640844"/>
<protein>
    <submittedName>
        <fullName evidence="7">DNL-type zinc finger protein-like</fullName>
    </submittedName>
</protein>
<evidence type="ECO:0000256" key="1">
    <source>
        <dbReference type="ARBA" id="ARBA00022723"/>
    </source>
</evidence>
<dbReference type="OrthoDB" id="512667at2759"/>
<accession>A0A6P8Y2C9</accession>
<keyword evidence="2 4" id="KW-0863">Zinc-finger</keyword>
<dbReference type="GeneID" id="117640844"/>
<evidence type="ECO:0000256" key="2">
    <source>
        <dbReference type="ARBA" id="ARBA00022771"/>
    </source>
</evidence>
<proteinExistence type="predicted"/>
<dbReference type="InParanoid" id="A0A6P8Y2C9"/>
<dbReference type="GO" id="GO:0050821">
    <property type="term" value="P:protein stabilization"/>
    <property type="evidence" value="ECO:0007669"/>
    <property type="project" value="TreeGrafter"/>
</dbReference>
<dbReference type="GO" id="GO:0006457">
    <property type="term" value="P:protein folding"/>
    <property type="evidence" value="ECO:0007669"/>
    <property type="project" value="TreeGrafter"/>
</dbReference>
<feature type="domain" description="DNL-type" evidence="5">
    <location>
        <begin position="82"/>
        <end position="179"/>
    </location>
</feature>
<dbReference type="GO" id="GO:0051087">
    <property type="term" value="F:protein-folding chaperone binding"/>
    <property type="evidence" value="ECO:0007669"/>
    <property type="project" value="TreeGrafter"/>
</dbReference>
<keyword evidence="6" id="KW-1185">Reference proteome</keyword>
<evidence type="ECO:0000256" key="4">
    <source>
        <dbReference type="PROSITE-ProRule" id="PRU00834"/>
    </source>
</evidence>
<gene>
    <name evidence="7" type="primary">LOC117640844</name>
</gene>
<dbReference type="GO" id="GO:0008270">
    <property type="term" value="F:zinc ion binding"/>
    <property type="evidence" value="ECO:0007669"/>
    <property type="project" value="UniProtKB-KW"/>
</dbReference>
<keyword evidence="3" id="KW-0862">Zinc</keyword>
<organism evidence="7">
    <name type="scientific">Thrips palmi</name>
    <name type="common">Melon thrips</name>
    <dbReference type="NCBI Taxonomy" id="161013"/>
    <lineage>
        <taxon>Eukaryota</taxon>
        <taxon>Metazoa</taxon>
        <taxon>Ecdysozoa</taxon>
        <taxon>Arthropoda</taxon>
        <taxon>Hexapoda</taxon>
        <taxon>Insecta</taxon>
        <taxon>Pterygota</taxon>
        <taxon>Neoptera</taxon>
        <taxon>Paraneoptera</taxon>
        <taxon>Thysanoptera</taxon>
        <taxon>Terebrantia</taxon>
        <taxon>Thripoidea</taxon>
        <taxon>Thripidae</taxon>
        <taxon>Thrips</taxon>
    </lineage>
</organism>
<evidence type="ECO:0000313" key="7">
    <source>
        <dbReference type="RefSeq" id="XP_034233668.1"/>
    </source>
</evidence>
<sequence length="184" mass="20140">MLRTLTFRTARALARASSEAVSAVSCPCKLQPRIAVYRLSGSIQEAPSRRFLHGSSFLFRATELPAQGENSKDASDRVVVGQASPKMHLMYTCKVCQTRNHHVISRLAYTKGVVIVECKGCENDHLIADNLGWFSDLGGQRNIEEILAAKGETVKRIVAQGGYYEETASDEGESASVLLPKPKD</sequence>
<dbReference type="PANTHER" id="PTHR20922:SF13">
    <property type="entry name" value="DNL-TYPE ZINC FINGER PROTEIN"/>
    <property type="match status" value="1"/>
</dbReference>
<dbReference type="RefSeq" id="XP_034233668.1">
    <property type="nucleotide sequence ID" value="XM_034377777.1"/>
</dbReference>
<dbReference type="InterPro" id="IPR007853">
    <property type="entry name" value="Znf_DNL-typ"/>
</dbReference>
<evidence type="ECO:0000259" key="5">
    <source>
        <dbReference type="PROSITE" id="PS51501"/>
    </source>
</evidence>
<reference evidence="7" key="1">
    <citation type="submission" date="2025-08" db="UniProtKB">
        <authorList>
            <consortium name="RefSeq"/>
        </authorList>
    </citation>
    <scope>IDENTIFICATION</scope>
    <source>
        <tissue evidence="7">Total insect</tissue>
    </source>
</reference>
<dbReference type="Pfam" id="PF05180">
    <property type="entry name" value="zf-DNL"/>
    <property type="match status" value="1"/>
</dbReference>
<keyword evidence="1" id="KW-0479">Metal-binding</keyword>